<dbReference type="EMBL" id="CP017697">
    <property type="protein sequence ID" value="ATO43752.1"/>
    <property type="molecule type" value="Genomic_DNA"/>
</dbReference>
<dbReference type="Pfam" id="PF12680">
    <property type="entry name" value="SnoaL_2"/>
    <property type="match status" value="1"/>
</dbReference>
<dbReference type="OrthoDB" id="4203328at2"/>
<dbReference type="RefSeq" id="WP_010013876.1">
    <property type="nucleotide sequence ID" value="NZ_AEOS01000224.1"/>
</dbReference>
<proteinExistence type="predicted"/>
<accession>A0A2D1KNW9</accession>
<dbReference type="Proteomes" id="UP000223559">
    <property type="component" value="Chromosome"/>
</dbReference>
<dbReference type="KEGG" id="lcy:LC20004_07440"/>
<evidence type="ECO:0000313" key="1">
    <source>
        <dbReference type="EMBL" id="ATO43752.1"/>
    </source>
</evidence>
<dbReference type="SUPFAM" id="SSF54427">
    <property type="entry name" value="NTF2-like"/>
    <property type="match status" value="1"/>
</dbReference>
<reference evidence="1 2" key="1">
    <citation type="submission" date="2016-10" db="EMBL/GenBank/DDBJ databases">
        <title>The whole genome sequencing and assembly of L. cotyniformis subsp. torquens DSM 20004 strain.</title>
        <authorList>
            <person name="Park M.-K."/>
            <person name="Lee Y.-J."/>
            <person name="Yi H."/>
            <person name="Bahn Y.-S."/>
            <person name="Kim J.F."/>
            <person name="Lee D.-W."/>
        </authorList>
    </citation>
    <scope>NUCLEOTIDE SEQUENCE [LARGE SCALE GENOMIC DNA]</scope>
    <source>
        <strain evidence="1 2">DSM 20004</strain>
    </source>
</reference>
<dbReference type="InterPro" id="IPR032710">
    <property type="entry name" value="NTF2-like_dom_sf"/>
</dbReference>
<sequence length="128" mass="15416">MATPEKIFATYVASWLHQDEPVFLATLATDVVIYECYGPCYQGKDEAQRWFEHWHRSAENKVLAWTISATYFYPIQQVHFFEWRFRCRYNGVESVFRGCSIVKIVHQQITLIKEFEMQDQQYRPFMNE</sequence>
<organism evidence="1 2">
    <name type="scientific">Loigolactobacillus coryniformis subsp. torquens DSM 20004 = KCTC 3535</name>
    <dbReference type="NCBI Taxonomy" id="1423822"/>
    <lineage>
        <taxon>Bacteria</taxon>
        <taxon>Bacillati</taxon>
        <taxon>Bacillota</taxon>
        <taxon>Bacilli</taxon>
        <taxon>Lactobacillales</taxon>
        <taxon>Lactobacillaceae</taxon>
        <taxon>Loigolactobacillus</taxon>
    </lineage>
</organism>
<keyword evidence="2" id="KW-1185">Reference proteome</keyword>
<name>A0A2D1KNW9_9LACO</name>
<dbReference type="InterPro" id="IPR037401">
    <property type="entry name" value="SnoaL-like"/>
</dbReference>
<gene>
    <name evidence="1" type="ORF">LC20004_07440</name>
</gene>
<protein>
    <submittedName>
        <fullName evidence="1">Uncharacterized protein</fullName>
    </submittedName>
</protein>
<evidence type="ECO:0000313" key="2">
    <source>
        <dbReference type="Proteomes" id="UP000223559"/>
    </source>
</evidence>
<dbReference type="Gene3D" id="3.10.450.50">
    <property type="match status" value="1"/>
</dbReference>
<dbReference type="AlphaFoldDB" id="A0A2D1KNW9"/>